<keyword evidence="1" id="KW-1133">Transmembrane helix</keyword>
<keyword evidence="1" id="KW-0812">Transmembrane</keyword>
<dbReference type="AlphaFoldDB" id="A0A5C5B9X5"/>
<accession>A0A5C5B9X5</accession>
<organism evidence="2 3">
    <name type="scientific">Miniimonas arenae</name>
    <dbReference type="NCBI Taxonomy" id="676201"/>
    <lineage>
        <taxon>Bacteria</taxon>
        <taxon>Bacillati</taxon>
        <taxon>Actinomycetota</taxon>
        <taxon>Actinomycetes</taxon>
        <taxon>Micrococcales</taxon>
        <taxon>Beutenbergiaceae</taxon>
        <taxon>Miniimonas</taxon>
    </lineage>
</organism>
<evidence type="ECO:0000313" key="2">
    <source>
        <dbReference type="EMBL" id="TNU73630.1"/>
    </source>
</evidence>
<dbReference type="RefSeq" id="WP_139987195.1">
    <property type="nucleotide sequence ID" value="NZ_VENP01000038.1"/>
</dbReference>
<name>A0A5C5B9X5_9MICO</name>
<keyword evidence="3" id="KW-1185">Reference proteome</keyword>
<protein>
    <submittedName>
        <fullName evidence="2">Sedoheptulose 7-phosphate cyclase</fullName>
    </submittedName>
</protein>
<dbReference type="EMBL" id="VENP01000038">
    <property type="protein sequence ID" value="TNU73630.1"/>
    <property type="molecule type" value="Genomic_DNA"/>
</dbReference>
<proteinExistence type="predicted"/>
<keyword evidence="1" id="KW-0472">Membrane</keyword>
<feature type="transmembrane region" description="Helical" evidence="1">
    <location>
        <begin position="6"/>
        <end position="31"/>
    </location>
</feature>
<comment type="caution">
    <text evidence="2">The sequence shown here is derived from an EMBL/GenBank/DDBJ whole genome shotgun (WGS) entry which is preliminary data.</text>
</comment>
<sequence>MGDQVPSAILAVGLGVLLAVVGLVPFVAVAYRRGRLTWVAAPCGR</sequence>
<evidence type="ECO:0000313" key="3">
    <source>
        <dbReference type="Proteomes" id="UP000313849"/>
    </source>
</evidence>
<reference evidence="2 3" key="1">
    <citation type="submission" date="2019-06" db="EMBL/GenBank/DDBJ databases">
        <title>Draft genome sequence of Miniimonas arenae KCTC 19750T isolated from sea sand.</title>
        <authorList>
            <person name="Park S.-J."/>
        </authorList>
    </citation>
    <scope>NUCLEOTIDE SEQUENCE [LARGE SCALE GENOMIC DNA]</scope>
    <source>
        <strain evidence="2 3">KCTC 19750</strain>
    </source>
</reference>
<gene>
    <name evidence="2" type="ORF">FH969_10470</name>
</gene>
<dbReference type="Proteomes" id="UP000313849">
    <property type="component" value="Unassembled WGS sequence"/>
</dbReference>
<evidence type="ECO:0000256" key="1">
    <source>
        <dbReference type="SAM" id="Phobius"/>
    </source>
</evidence>